<dbReference type="AlphaFoldDB" id="A0A9R1UE33"/>
<protein>
    <recommendedName>
        <fullName evidence="5">CHHC U11-48K-type domain-containing protein</fullName>
    </recommendedName>
</protein>
<dbReference type="PANTHER" id="PTHR21402">
    <property type="entry name" value="GAMETOCYTE SPECIFIC FACTOR 1-RELATED"/>
    <property type="match status" value="1"/>
</dbReference>
<sequence>MTLILGNSILTILQVSSRRIGLWTLLPMDLPPPSFAILPPPPGANPNPNSQIFPPYNHHHHNNPTTVPTQPPDLHTTLSTLKHLINLSKTTIQSLSNILPTTTPATDAIATCPYNSNHRVPPNSLFNHHLRCPSSPAVIDLALCDSLHYPNSLQAPQSPLNQENNCLTQTLSNDTTTDLCLSLDGYHISLDSNFFYRDCPAVVTFPHDNNKSDCTLTLPAVLSAECADLTGDRSIDINDTIDGLCSSSGLVELLASEYWNIRTEINQWNDYPASYSYSVLRSVLCSYISQKEYLMEWILVNSPFYGVVIDVFMRDHILLLFRLCLKAIAREAAGYLVSISKGDPKDGKFCFQCPVMSRVLTWLASQLAILYGEVNGKVFAISMLKQSLLISASKSLFLFGEQRASKSVNVSKIDGKAVMEHDGRTPWIILVSQVAAAVAALHERFFFETRIRTIRASRFVPVYQRVQEHGYISKMADEERGKRSNYRAIIEHDGVLWHHGGNQDGNKNKSREELLAEERDYKRRRVSYRGKKMKRSTTQVMRDIIDEYMEEIKHAYMAGSGQSSLDSTKLASKASSMNDLDNEAKISKKAVPQSNRKEKDSVSDISMKSSRFGDEIKEKSNRNRDQEYHTSKSRSHDHRKQDEYKHSRKYQKRNEFEDRYDPSKSHDMNHDDL</sequence>
<proteinExistence type="predicted"/>
<keyword evidence="1" id="KW-0479">Metal-binding</keyword>
<keyword evidence="7" id="KW-1185">Reference proteome</keyword>
<dbReference type="InterPro" id="IPR051591">
    <property type="entry name" value="UPF0224_FAM112_RNA_Proc"/>
</dbReference>
<feature type="compositionally biased region" description="Basic and acidic residues" evidence="4">
    <location>
        <begin position="652"/>
        <end position="673"/>
    </location>
</feature>
<evidence type="ECO:0000313" key="7">
    <source>
        <dbReference type="Proteomes" id="UP000235145"/>
    </source>
</evidence>
<dbReference type="GO" id="GO:0008270">
    <property type="term" value="F:zinc ion binding"/>
    <property type="evidence" value="ECO:0007669"/>
    <property type="project" value="UniProtKB-KW"/>
</dbReference>
<dbReference type="Proteomes" id="UP000235145">
    <property type="component" value="Unassembled WGS sequence"/>
</dbReference>
<evidence type="ECO:0000313" key="6">
    <source>
        <dbReference type="EMBL" id="KAJ0185443.1"/>
    </source>
</evidence>
<name>A0A9R1UE33_LACSA</name>
<dbReference type="EMBL" id="NBSK02000009">
    <property type="protein sequence ID" value="KAJ0185443.1"/>
    <property type="molecule type" value="Genomic_DNA"/>
</dbReference>
<evidence type="ECO:0000259" key="5">
    <source>
        <dbReference type="PROSITE" id="PS51800"/>
    </source>
</evidence>
<evidence type="ECO:0000256" key="3">
    <source>
        <dbReference type="ARBA" id="ARBA00022833"/>
    </source>
</evidence>
<dbReference type="InterPro" id="IPR022776">
    <property type="entry name" value="TRM13/UPF0224_CHHC_Znf_dom"/>
</dbReference>
<evidence type="ECO:0000256" key="1">
    <source>
        <dbReference type="ARBA" id="ARBA00022723"/>
    </source>
</evidence>
<comment type="caution">
    <text evidence="6">The sequence shown here is derived from an EMBL/GenBank/DDBJ whole genome shotgun (WGS) entry which is preliminary data.</text>
</comment>
<feature type="compositionally biased region" description="Polar residues" evidence="4">
    <location>
        <begin position="560"/>
        <end position="579"/>
    </location>
</feature>
<dbReference type="PROSITE" id="PS51800">
    <property type="entry name" value="ZF_CHHC_U11_48K"/>
    <property type="match status" value="1"/>
</dbReference>
<feature type="compositionally biased region" description="Basic and acidic residues" evidence="4">
    <location>
        <begin position="611"/>
        <end position="630"/>
    </location>
</feature>
<evidence type="ECO:0000256" key="4">
    <source>
        <dbReference type="SAM" id="MobiDB-lite"/>
    </source>
</evidence>
<feature type="domain" description="CHHC U11-48K-type" evidence="5">
    <location>
        <begin position="109"/>
        <end position="136"/>
    </location>
</feature>
<keyword evidence="3" id="KW-0862">Zinc</keyword>
<accession>A0A9R1UE33</accession>
<gene>
    <name evidence="6" type="ORF">LSAT_V11C900473180</name>
</gene>
<organism evidence="6 7">
    <name type="scientific">Lactuca sativa</name>
    <name type="common">Garden lettuce</name>
    <dbReference type="NCBI Taxonomy" id="4236"/>
    <lineage>
        <taxon>Eukaryota</taxon>
        <taxon>Viridiplantae</taxon>
        <taxon>Streptophyta</taxon>
        <taxon>Embryophyta</taxon>
        <taxon>Tracheophyta</taxon>
        <taxon>Spermatophyta</taxon>
        <taxon>Magnoliopsida</taxon>
        <taxon>eudicotyledons</taxon>
        <taxon>Gunneridae</taxon>
        <taxon>Pentapetalae</taxon>
        <taxon>asterids</taxon>
        <taxon>campanulids</taxon>
        <taxon>Asterales</taxon>
        <taxon>Asteraceae</taxon>
        <taxon>Cichorioideae</taxon>
        <taxon>Cichorieae</taxon>
        <taxon>Lactucinae</taxon>
        <taxon>Lactuca</taxon>
    </lineage>
</organism>
<keyword evidence="2" id="KW-0863">Zinc-finger</keyword>
<evidence type="ECO:0000256" key="2">
    <source>
        <dbReference type="ARBA" id="ARBA00022771"/>
    </source>
</evidence>
<feature type="region of interest" description="Disordered" evidence="4">
    <location>
        <begin position="558"/>
        <end position="673"/>
    </location>
</feature>
<dbReference type="PANTHER" id="PTHR21402:SF10">
    <property type="entry name" value="U11_U12 SMALL NUCLEAR RIBONUCLEOPROTEIN 48 KDA PROTEIN"/>
    <property type="match status" value="1"/>
</dbReference>
<reference evidence="6 7" key="1">
    <citation type="journal article" date="2017" name="Nat. Commun.">
        <title>Genome assembly with in vitro proximity ligation data and whole-genome triplication in lettuce.</title>
        <authorList>
            <person name="Reyes-Chin-Wo S."/>
            <person name="Wang Z."/>
            <person name="Yang X."/>
            <person name="Kozik A."/>
            <person name="Arikit S."/>
            <person name="Song C."/>
            <person name="Xia L."/>
            <person name="Froenicke L."/>
            <person name="Lavelle D.O."/>
            <person name="Truco M.J."/>
            <person name="Xia R."/>
            <person name="Zhu S."/>
            <person name="Xu C."/>
            <person name="Xu H."/>
            <person name="Xu X."/>
            <person name="Cox K."/>
            <person name="Korf I."/>
            <person name="Meyers B.C."/>
            <person name="Michelmore R.W."/>
        </authorList>
    </citation>
    <scope>NUCLEOTIDE SEQUENCE [LARGE SCALE GENOMIC DNA]</scope>
    <source>
        <strain evidence="7">cv. Salinas</strain>
        <tissue evidence="6">Seedlings</tissue>
    </source>
</reference>
<dbReference type="Pfam" id="PF05253">
    <property type="entry name" value="zf-U11-48K"/>
    <property type="match status" value="1"/>
</dbReference>